<protein>
    <recommendedName>
        <fullName evidence="1">DnaJ homologue subfamily C member 28 conserved domain-containing protein</fullName>
    </recommendedName>
</protein>
<reference evidence="3" key="1">
    <citation type="submission" date="2016-11" db="EMBL/GenBank/DDBJ databases">
        <authorList>
            <person name="Varghese N."/>
            <person name="Submissions S."/>
        </authorList>
    </citation>
    <scope>NUCLEOTIDE SEQUENCE [LARGE SCALE GENOMIC DNA]</scope>
    <source>
        <strain evidence="3">DSM 100564</strain>
    </source>
</reference>
<evidence type="ECO:0000259" key="1">
    <source>
        <dbReference type="Pfam" id="PF09350"/>
    </source>
</evidence>
<keyword evidence="3" id="KW-1185">Reference proteome</keyword>
<dbReference type="AlphaFoldDB" id="A0A1M6HF67"/>
<accession>A0A1M6HF67</accession>
<dbReference type="OrthoDB" id="9798476at2"/>
<dbReference type="Proteomes" id="UP000183982">
    <property type="component" value="Unassembled WGS sequence"/>
</dbReference>
<dbReference type="InterPro" id="IPR018961">
    <property type="entry name" value="DnaJ_homolog_subfam-C_membr-28"/>
</dbReference>
<name>A0A1M6HF67_9RHOB</name>
<gene>
    <name evidence="2" type="ORF">SAMN05444000_10636</name>
</gene>
<feature type="domain" description="DnaJ homologue subfamily C member 28 conserved" evidence="1">
    <location>
        <begin position="9"/>
        <end position="70"/>
    </location>
</feature>
<proteinExistence type="predicted"/>
<evidence type="ECO:0000313" key="3">
    <source>
        <dbReference type="Proteomes" id="UP000183982"/>
    </source>
</evidence>
<sequence length="104" mass="11700">MTHPFNSIIDMFLSRAEKNGDFSDLPGMGKPLANVNVPKDAVVTRLMTEAKIKPPAVALKQQIIVAQARLKGVSDPEERKAEMRLLSDLQMRLSMELEAYRRYA</sequence>
<dbReference type="Pfam" id="PF09350">
    <property type="entry name" value="DJC28_CD"/>
    <property type="match status" value="1"/>
</dbReference>
<evidence type="ECO:0000313" key="2">
    <source>
        <dbReference type="EMBL" id="SHJ20783.1"/>
    </source>
</evidence>
<dbReference type="RefSeq" id="WP_073250987.1">
    <property type="nucleotide sequence ID" value="NZ_FQZQ01000006.1"/>
</dbReference>
<dbReference type="STRING" id="1470563.SAMN05444000_10636"/>
<dbReference type="EMBL" id="FQZQ01000006">
    <property type="protein sequence ID" value="SHJ20783.1"/>
    <property type="molecule type" value="Genomic_DNA"/>
</dbReference>
<organism evidence="2 3">
    <name type="scientific">Shimia gijangensis</name>
    <dbReference type="NCBI Taxonomy" id="1470563"/>
    <lineage>
        <taxon>Bacteria</taxon>
        <taxon>Pseudomonadati</taxon>
        <taxon>Pseudomonadota</taxon>
        <taxon>Alphaproteobacteria</taxon>
        <taxon>Rhodobacterales</taxon>
        <taxon>Roseobacteraceae</taxon>
    </lineage>
</organism>